<feature type="region of interest" description="Disordered" evidence="7">
    <location>
        <begin position="83"/>
        <end position="102"/>
    </location>
</feature>
<keyword evidence="5" id="KW-0804">Transcription</keyword>
<sequence>MTTEQPKTATNSAAAPEPASAPAPIQLPPFNGSFPPLPPGYPPFFAFPPPATDGQQGEGSAPTPLPYPILYPPPGMVYAFPPPQPAPAVVPPTPASSKPKRRQVKMACTNCAAACKRCDETRPCERCKKYGMADSCADGQRKERKKGIKRGPYKRKNKSQDDNFDYNSSQSTSEGGEWPQSSPPPPPNAATTSAAVPTVPQFAPPEGFYPIYIPPGYPLPEPQANADGSAPSGTPTLMPFYIGGFAPYPGYPAGAAIFQLPPLGTHPLPPPALQPQAAEAGTVSATDKSSEEVAGTTIQNDSRAGTPSAIPQDASKDDNAGETDAEAASTDSAAIKEHDRSPAMND</sequence>
<keyword evidence="3" id="KW-0805">Transcription regulation</keyword>
<dbReference type="GO" id="GO:0003677">
    <property type="term" value="F:DNA binding"/>
    <property type="evidence" value="ECO:0007669"/>
    <property type="project" value="UniProtKB-KW"/>
</dbReference>
<evidence type="ECO:0000256" key="5">
    <source>
        <dbReference type="ARBA" id="ARBA00023163"/>
    </source>
</evidence>
<feature type="compositionally biased region" description="Polar residues" evidence="7">
    <location>
        <begin position="1"/>
        <end position="11"/>
    </location>
</feature>
<proteinExistence type="predicted"/>
<feature type="compositionally biased region" description="Basic residues" evidence="7">
    <location>
        <begin position="142"/>
        <end position="157"/>
    </location>
</feature>
<evidence type="ECO:0000256" key="4">
    <source>
        <dbReference type="ARBA" id="ARBA00023125"/>
    </source>
</evidence>
<keyword evidence="4" id="KW-0238">DNA-binding</keyword>
<evidence type="ECO:0000256" key="6">
    <source>
        <dbReference type="ARBA" id="ARBA00023242"/>
    </source>
</evidence>
<feature type="domain" description="Zn(2)-C6 fungal-type" evidence="8">
    <location>
        <begin position="107"/>
        <end position="136"/>
    </location>
</feature>
<dbReference type="InterPro" id="IPR050335">
    <property type="entry name" value="ERT1_acuK_gluconeogen_tf"/>
</dbReference>
<feature type="compositionally biased region" description="Low complexity" evidence="7">
    <location>
        <begin position="189"/>
        <end position="211"/>
    </location>
</feature>
<keyword evidence="10" id="KW-1185">Reference proteome</keyword>
<dbReference type="Proteomes" id="UP000799118">
    <property type="component" value="Unassembled WGS sequence"/>
</dbReference>
<feature type="compositionally biased region" description="Polar residues" evidence="7">
    <location>
        <begin position="296"/>
        <end position="305"/>
    </location>
</feature>
<dbReference type="EMBL" id="ML769415">
    <property type="protein sequence ID" value="KAE9404668.1"/>
    <property type="molecule type" value="Genomic_DNA"/>
</dbReference>
<feature type="compositionally biased region" description="Pro residues" evidence="7">
    <location>
        <begin position="35"/>
        <end position="51"/>
    </location>
</feature>
<dbReference type="PANTHER" id="PTHR47659">
    <property type="entry name" value="ZN(II)2CYS6 TRANSCRIPTION FACTOR (EUROFUNG)-RELATED"/>
    <property type="match status" value="1"/>
</dbReference>
<accession>A0A6A4I5G1</accession>
<feature type="compositionally biased region" description="Basic and acidic residues" evidence="7">
    <location>
        <begin position="334"/>
        <end position="346"/>
    </location>
</feature>
<evidence type="ECO:0000256" key="2">
    <source>
        <dbReference type="ARBA" id="ARBA00022833"/>
    </source>
</evidence>
<evidence type="ECO:0000259" key="8">
    <source>
        <dbReference type="PROSITE" id="PS50048"/>
    </source>
</evidence>
<keyword evidence="6" id="KW-0539">Nucleus</keyword>
<evidence type="ECO:0000256" key="3">
    <source>
        <dbReference type="ARBA" id="ARBA00023015"/>
    </source>
</evidence>
<dbReference type="PROSITE" id="PS50048">
    <property type="entry name" value="ZN2_CY6_FUNGAL_2"/>
    <property type="match status" value="1"/>
</dbReference>
<organism evidence="9 10">
    <name type="scientific">Gymnopus androsaceus JB14</name>
    <dbReference type="NCBI Taxonomy" id="1447944"/>
    <lineage>
        <taxon>Eukaryota</taxon>
        <taxon>Fungi</taxon>
        <taxon>Dikarya</taxon>
        <taxon>Basidiomycota</taxon>
        <taxon>Agaricomycotina</taxon>
        <taxon>Agaricomycetes</taxon>
        <taxon>Agaricomycetidae</taxon>
        <taxon>Agaricales</taxon>
        <taxon>Marasmiineae</taxon>
        <taxon>Omphalotaceae</taxon>
        <taxon>Gymnopus</taxon>
    </lineage>
</organism>
<keyword evidence="1" id="KW-0479">Metal-binding</keyword>
<evidence type="ECO:0000256" key="1">
    <source>
        <dbReference type="ARBA" id="ARBA00022723"/>
    </source>
</evidence>
<feature type="region of interest" description="Disordered" evidence="7">
    <location>
        <begin position="261"/>
        <end position="346"/>
    </location>
</feature>
<feature type="region of interest" description="Disordered" evidence="7">
    <location>
        <begin position="1"/>
        <end position="67"/>
    </location>
</feature>
<dbReference type="GO" id="GO:0008270">
    <property type="term" value="F:zinc ion binding"/>
    <property type="evidence" value="ECO:0007669"/>
    <property type="project" value="InterPro"/>
</dbReference>
<evidence type="ECO:0000313" key="10">
    <source>
        <dbReference type="Proteomes" id="UP000799118"/>
    </source>
</evidence>
<evidence type="ECO:0000256" key="7">
    <source>
        <dbReference type="SAM" id="MobiDB-lite"/>
    </source>
</evidence>
<dbReference type="CDD" id="cd00067">
    <property type="entry name" value="GAL4"/>
    <property type="match status" value="1"/>
</dbReference>
<dbReference type="InterPro" id="IPR001138">
    <property type="entry name" value="Zn2Cys6_DnaBD"/>
</dbReference>
<gene>
    <name evidence="9" type="ORF">BT96DRAFT_989230</name>
</gene>
<dbReference type="PANTHER" id="PTHR47659:SF7">
    <property type="entry name" value="FUNGAL TRANSCRIPTIONAL REGULATORY PROTEIN, N-TERMINAL DOMAIN-CONTAINING PROTEIN"/>
    <property type="match status" value="1"/>
</dbReference>
<feature type="compositionally biased region" description="Polar residues" evidence="7">
    <location>
        <begin position="165"/>
        <end position="174"/>
    </location>
</feature>
<dbReference type="GO" id="GO:0000981">
    <property type="term" value="F:DNA-binding transcription factor activity, RNA polymerase II-specific"/>
    <property type="evidence" value="ECO:0007669"/>
    <property type="project" value="InterPro"/>
</dbReference>
<dbReference type="OrthoDB" id="5575144at2759"/>
<reference evidence="9" key="1">
    <citation type="journal article" date="2019" name="Environ. Microbiol.">
        <title>Fungal ecological strategies reflected in gene transcription - a case study of two litter decomposers.</title>
        <authorList>
            <person name="Barbi F."/>
            <person name="Kohler A."/>
            <person name="Barry K."/>
            <person name="Baskaran P."/>
            <person name="Daum C."/>
            <person name="Fauchery L."/>
            <person name="Ihrmark K."/>
            <person name="Kuo A."/>
            <person name="LaButti K."/>
            <person name="Lipzen A."/>
            <person name="Morin E."/>
            <person name="Grigoriev I.V."/>
            <person name="Henrissat B."/>
            <person name="Lindahl B."/>
            <person name="Martin F."/>
        </authorList>
    </citation>
    <scope>NUCLEOTIDE SEQUENCE</scope>
    <source>
        <strain evidence="9">JB14</strain>
    </source>
</reference>
<evidence type="ECO:0000313" key="9">
    <source>
        <dbReference type="EMBL" id="KAE9404668.1"/>
    </source>
</evidence>
<feature type="compositionally biased region" description="Pro residues" evidence="7">
    <location>
        <begin position="212"/>
        <end position="221"/>
    </location>
</feature>
<protein>
    <recommendedName>
        <fullName evidence="8">Zn(2)-C6 fungal-type domain-containing protein</fullName>
    </recommendedName>
</protein>
<name>A0A6A4I5G1_9AGAR</name>
<feature type="compositionally biased region" description="Pro residues" evidence="7">
    <location>
        <begin position="83"/>
        <end position="94"/>
    </location>
</feature>
<dbReference type="AlphaFoldDB" id="A0A6A4I5G1"/>
<feature type="region of interest" description="Disordered" evidence="7">
    <location>
        <begin position="134"/>
        <end position="237"/>
    </location>
</feature>
<keyword evidence="2" id="KW-0862">Zinc</keyword>